<dbReference type="GO" id="GO:0000184">
    <property type="term" value="P:nuclear-transcribed mRNA catabolic process, nonsense-mediated decay"/>
    <property type="evidence" value="ECO:0007669"/>
    <property type="project" value="TreeGrafter"/>
</dbReference>
<dbReference type="SUPFAM" id="SSF48371">
    <property type="entry name" value="ARM repeat"/>
    <property type="match status" value="3"/>
</dbReference>
<evidence type="ECO:0000313" key="13">
    <source>
        <dbReference type="EMBL" id="KAF6025461.1"/>
    </source>
</evidence>
<keyword evidence="6" id="KW-0943">RNA-mediated gene silencing</keyword>
<evidence type="ECO:0000256" key="2">
    <source>
        <dbReference type="ARBA" id="ARBA00007413"/>
    </source>
</evidence>
<dbReference type="Pfam" id="PF02854">
    <property type="entry name" value="MIF4G"/>
    <property type="match status" value="1"/>
</dbReference>
<dbReference type="InterPro" id="IPR016024">
    <property type="entry name" value="ARM-type_fold"/>
</dbReference>
<dbReference type="GO" id="GO:0006370">
    <property type="term" value="P:7-methylguanosine mRNA capping"/>
    <property type="evidence" value="ECO:0007669"/>
    <property type="project" value="UniProtKB-KW"/>
</dbReference>
<evidence type="ECO:0000256" key="8">
    <source>
        <dbReference type="ARBA" id="ARBA00023242"/>
    </source>
</evidence>
<dbReference type="GO" id="GO:0005846">
    <property type="term" value="C:nuclear cap binding complex"/>
    <property type="evidence" value="ECO:0007669"/>
    <property type="project" value="InterPro"/>
</dbReference>
<accession>A0A7J7JIK0</accession>
<proteinExistence type="inferred from homology"/>
<keyword evidence="5" id="KW-0506">mRNA capping</keyword>
<keyword evidence="7" id="KW-0508">mRNA splicing</keyword>
<comment type="similarity">
    <text evidence="2">Belongs to the NCBP1 family.</text>
</comment>
<dbReference type="GO" id="GO:0031053">
    <property type="term" value="P:primary miRNA processing"/>
    <property type="evidence" value="ECO:0007669"/>
    <property type="project" value="UniProtKB-ARBA"/>
</dbReference>
<dbReference type="InterPro" id="IPR015172">
    <property type="entry name" value="MIF4G-like_typ-1"/>
</dbReference>
<sequence>MSRRRAHEDDDSDSDDGRSRSKRHRTENIDIEERLEKLILKVGDKSSASLESNLEGLAAVLEHDIANYKTKIIRILCDVVIGYPDKMTVYTTLVGLLNAKNYTCGGEFIEILVRDLKDVLKACEFEKARYMILFLADLVNCHVVSASSLLSLYDNFIEVCLEDNIPQTRSDWYVHTVLYTLPWVGKELFLNKENEFNKLLVSIQSYLGKRSKTHLHALKVWSSDSPHVQEDRLDCMWAQIKHLQSNAWTERLIRRPYLAFESALQDALQHTLPNIIPPSHHEDALYPLPVVVFRMFDYTDVPDETTVLPGSHSIERFIIDEQLHLTLLLNQYERKDCAATLLMFKEEKIPLNYMIIETVFAQMFRLPNPPTVEIFYHSLILELCKLQPSTMPIVLVQATEMLFSRLDSMNTVCIERFVNWLSYHLSNFQFKWTWEDWSEVLKMDPMAPKAMFVRELLTKCLWLSYHKRIVEMCPDEFASILPAEPRPKFRYHAPDDEIETETMPELMYSLRLTKSIKAKCTPEDVLDFLKEIPNPLDDSVEHTHNPLAIDVFVQTLLNLGAKSFSHSFAAIAKFNKVFKELGSSDEGQQCILKSMYDLWSDHQQMMLVLVNKMMKTNLLSVSAVANWIFSEEMMRDFTRFYVWDTLHASIRKMNKQVNQLQLEVEEMKDKKEEAANKVNDGLDVDENVPTEDDIEALEEKLDTAQSDQKNLFLIIFQRFIMMLSNHIANSETHGQEVNTLWFKWALDRLRQVFLQHHSVVRQYNNTLETLMFTSDIDFHILTVFNEFQALRG</sequence>
<comment type="caution">
    <text evidence="13">The sequence shown here is derived from an EMBL/GenBank/DDBJ whole genome shotgun (WGS) entry which is preliminary data.</text>
</comment>
<dbReference type="Pfam" id="PF09088">
    <property type="entry name" value="MIF4G_like"/>
    <property type="match status" value="1"/>
</dbReference>
<dbReference type="OrthoDB" id="10252707at2759"/>
<dbReference type="AlphaFoldDB" id="A0A7J7JIK0"/>
<protein>
    <recommendedName>
        <fullName evidence="3">Nuclear cap-binding protein subunit 1</fullName>
    </recommendedName>
    <alternativeName>
        <fullName evidence="9">80 kDa nuclear cap-binding protein</fullName>
    </alternativeName>
</protein>
<evidence type="ECO:0000256" key="6">
    <source>
        <dbReference type="ARBA" id="ARBA00023158"/>
    </source>
</evidence>
<name>A0A7J7JIK0_BUGNE</name>
<dbReference type="Gene3D" id="1.25.40.180">
    <property type="match status" value="3"/>
</dbReference>
<evidence type="ECO:0000256" key="7">
    <source>
        <dbReference type="ARBA" id="ARBA00023187"/>
    </source>
</evidence>
<feature type="region of interest" description="Disordered" evidence="11">
    <location>
        <begin position="1"/>
        <end position="26"/>
    </location>
</feature>
<dbReference type="EMBL" id="VXIV02002458">
    <property type="protein sequence ID" value="KAF6025461.1"/>
    <property type="molecule type" value="Genomic_DNA"/>
</dbReference>
<dbReference type="FunFam" id="1.25.40.180:FF:000041">
    <property type="entry name" value="Nuclear cap-binding protein subunit 1"/>
    <property type="match status" value="1"/>
</dbReference>
<dbReference type="PANTHER" id="PTHR12412">
    <property type="entry name" value="CAP BINDING PROTEIN"/>
    <property type="match status" value="1"/>
</dbReference>
<dbReference type="GO" id="GO:0003729">
    <property type="term" value="F:mRNA binding"/>
    <property type="evidence" value="ECO:0007669"/>
    <property type="project" value="TreeGrafter"/>
</dbReference>
<dbReference type="GO" id="GO:0006406">
    <property type="term" value="P:mRNA export from nucleus"/>
    <property type="evidence" value="ECO:0007669"/>
    <property type="project" value="InterPro"/>
</dbReference>
<dbReference type="PANTHER" id="PTHR12412:SF2">
    <property type="entry name" value="NUCLEAR CAP-BINDING PROTEIN SUBUNIT 1"/>
    <property type="match status" value="1"/>
</dbReference>
<gene>
    <name evidence="13" type="ORF">EB796_016237</name>
</gene>
<evidence type="ECO:0000256" key="5">
    <source>
        <dbReference type="ARBA" id="ARBA00023042"/>
    </source>
</evidence>
<dbReference type="Pfam" id="PF09090">
    <property type="entry name" value="MIF4G_like_2"/>
    <property type="match status" value="1"/>
</dbReference>
<evidence type="ECO:0000256" key="3">
    <source>
        <dbReference type="ARBA" id="ARBA00019879"/>
    </source>
</evidence>
<dbReference type="InterPro" id="IPR015174">
    <property type="entry name" value="MIF4G-like_typ-2"/>
</dbReference>
<keyword evidence="8" id="KW-0539">Nucleus</keyword>
<dbReference type="Proteomes" id="UP000593567">
    <property type="component" value="Unassembled WGS sequence"/>
</dbReference>
<dbReference type="GO" id="GO:0008380">
    <property type="term" value="P:RNA splicing"/>
    <property type="evidence" value="ECO:0007669"/>
    <property type="project" value="UniProtKB-KW"/>
</dbReference>
<keyword evidence="14" id="KW-1185">Reference proteome</keyword>
<evidence type="ECO:0000256" key="1">
    <source>
        <dbReference type="ARBA" id="ARBA00004123"/>
    </source>
</evidence>
<feature type="domain" description="MIF4G" evidence="12">
    <location>
        <begin position="32"/>
        <end position="244"/>
    </location>
</feature>
<dbReference type="GO" id="GO:0005634">
    <property type="term" value="C:nucleus"/>
    <property type="evidence" value="ECO:0007669"/>
    <property type="project" value="UniProtKB-SubCell"/>
</dbReference>
<feature type="coiled-coil region" evidence="10">
    <location>
        <begin position="650"/>
        <end position="677"/>
    </location>
</feature>
<dbReference type="InterPro" id="IPR027159">
    <property type="entry name" value="CBP80"/>
</dbReference>
<reference evidence="13" key="1">
    <citation type="submission" date="2020-06" db="EMBL/GenBank/DDBJ databases">
        <title>Draft genome of Bugula neritina, a colonial animal packing powerful symbionts and potential medicines.</title>
        <authorList>
            <person name="Rayko M."/>
        </authorList>
    </citation>
    <scope>NUCLEOTIDE SEQUENCE [LARGE SCALE GENOMIC DNA]</scope>
    <source>
        <strain evidence="13">Kwan_BN1</strain>
    </source>
</reference>
<keyword evidence="10" id="KW-0175">Coiled coil</keyword>
<comment type="subcellular location">
    <subcellularLocation>
        <location evidence="1">Nucleus</location>
    </subcellularLocation>
</comment>
<dbReference type="SMART" id="SM00543">
    <property type="entry name" value="MIF4G"/>
    <property type="match status" value="1"/>
</dbReference>
<dbReference type="InterPro" id="IPR003890">
    <property type="entry name" value="MIF4G-like_typ-3"/>
</dbReference>
<evidence type="ECO:0000259" key="12">
    <source>
        <dbReference type="SMART" id="SM00543"/>
    </source>
</evidence>
<evidence type="ECO:0000313" key="14">
    <source>
        <dbReference type="Proteomes" id="UP000593567"/>
    </source>
</evidence>
<evidence type="ECO:0000256" key="4">
    <source>
        <dbReference type="ARBA" id="ARBA00022664"/>
    </source>
</evidence>
<dbReference type="FunFam" id="1.25.40.180:FF:000010">
    <property type="entry name" value="Nuclear cap-binding protein subunit 1"/>
    <property type="match status" value="1"/>
</dbReference>
<evidence type="ECO:0000256" key="10">
    <source>
        <dbReference type="SAM" id="Coils"/>
    </source>
</evidence>
<keyword evidence="4" id="KW-0507">mRNA processing</keyword>
<organism evidence="13 14">
    <name type="scientific">Bugula neritina</name>
    <name type="common">Brown bryozoan</name>
    <name type="synonym">Sertularia neritina</name>
    <dbReference type="NCBI Taxonomy" id="10212"/>
    <lineage>
        <taxon>Eukaryota</taxon>
        <taxon>Metazoa</taxon>
        <taxon>Spiralia</taxon>
        <taxon>Lophotrochozoa</taxon>
        <taxon>Bryozoa</taxon>
        <taxon>Gymnolaemata</taxon>
        <taxon>Cheilostomatida</taxon>
        <taxon>Flustrina</taxon>
        <taxon>Buguloidea</taxon>
        <taxon>Bugulidae</taxon>
        <taxon>Bugula</taxon>
    </lineage>
</organism>
<dbReference type="GO" id="GO:0000339">
    <property type="term" value="F:RNA cap binding"/>
    <property type="evidence" value="ECO:0007669"/>
    <property type="project" value="InterPro"/>
</dbReference>
<evidence type="ECO:0000256" key="9">
    <source>
        <dbReference type="ARBA" id="ARBA00030965"/>
    </source>
</evidence>
<evidence type="ECO:0000256" key="11">
    <source>
        <dbReference type="SAM" id="MobiDB-lite"/>
    </source>
</evidence>